<feature type="domain" description="Trafficking protein particle complex subunit 13 C-terminal" evidence="1">
    <location>
        <begin position="59"/>
        <end position="156"/>
    </location>
</feature>
<evidence type="ECO:0000259" key="2">
    <source>
        <dbReference type="Pfam" id="PF23647"/>
    </source>
</evidence>
<accession>A0A5J5U1N9</accession>
<feature type="domain" description="Trafficking protein particle complex subunit 13 middle" evidence="2">
    <location>
        <begin position="10"/>
        <end position="40"/>
    </location>
</feature>
<evidence type="ECO:0000313" key="3">
    <source>
        <dbReference type="EMBL" id="KAB2060558.1"/>
    </source>
</evidence>
<evidence type="ECO:0000313" key="4">
    <source>
        <dbReference type="Proteomes" id="UP000327439"/>
    </source>
</evidence>
<dbReference type="Pfam" id="PF23647">
    <property type="entry name" value="TRAPPC13_M"/>
    <property type="match status" value="1"/>
</dbReference>
<dbReference type="EMBL" id="CM018211">
    <property type="protein sequence ID" value="KAB2060558.1"/>
    <property type="molecule type" value="Genomic_DNA"/>
</dbReference>
<dbReference type="Proteomes" id="UP000327439">
    <property type="component" value="Chromosome A10"/>
</dbReference>
<dbReference type="Pfam" id="PF23643">
    <property type="entry name" value="TRAPPC13_C"/>
    <property type="match status" value="1"/>
</dbReference>
<sequence length="161" mass="17754">MKISSPGSEQVKAKRSSILGKLQISWRTNLGEPGRLQTQQILGNPSSCKEIELQVLGIPSLIILDKPFSVDLNLTNHTDSELGPFEVWLSKNSAHEKFVMFNGLQTMALPAVEAFGSTDFHLNVVATKLGVQRISGLIVFDTKEKKTFEPLADVEIFVESD</sequence>
<name>A0A5J5U1N9_GOSBA</name>
<dbReference type="PANTHER" id="PTHR13134">
    <property type="entry name" value="TRAFFICKING PROTEIN PARTICLE COMPLEX SUBUNIT 13"/>
    <property type="match status" value="1"/>
</dbReference>
<organism evidence="3 4">
    <name type="scientific">Gossypium barbadense</name>
    <name type="common">Sea Island cotton</name>
    <name type="synonym">Hibiscus barbadensis</name>
    <dbReference type="NCBI Taxonomy" id="3634"/>
    <lineage>
        <taxon>Eukaryota</taxon>
        <taxon>Viridiplantae</taxon>
        <taxon>Streptophyta</taxon>
        <taxon>Embryophyta</taxon>
        <taxon>Tracheophyta</taxon>
        <taxon>Spermatophyta</taxon>
        <taxon>Magnoliopsida</taxon>
        <taxon>eudicotyledons</taxon>
        <taxon>Gunneridae</taxon>
        <taxon>Pentapetalae</taxon>
        <taxon>rosids</taxon>
        <taxon>malvids</taxon>
        <taxon>Malvales</taxon>
        <taxon>Malvaceae</taxon>
        <taxon>Malvoideae</taxon>
        <taxon>Gossypium</taxon>
    </lineage>
</organism>
<dbReference type="GO" id="GO:1990072">
    <property type="term" value="C:TRAPPIII protein complex"/>
    <property type="evidence" value="ECO:0007669"/>
    <property type="project" value="TreeGrafter"/>
</dbReference>
<dbReference type="PANTHER" id="PTHR13134:SF3">
    <property type="entry name" value="TRAFFICKING PROTEIN PARTICLE COMPLEX SUBUNIT 13"/>
    <property type="match status" value="1"/>
</dbReference>
<gene>
    <name evidence="3" type="ORF">ES319_A10G026500v1</name>
</gene>
<keyword evidence="4" id="KW-1185">Reference proteome</keyword>
<dbReference type="InterPro" id="IPR010378">
    <property type="entry name" value="TRAPPC13"/>
</dbReference>
<evidence type="ECO:0000259" key="1">
    <source>
        <dbReference type="Pfam" id="PF23643"/>
    </source>
</evidence>
<reference evidence="4" key="1">
    <citation type="journal article" date="2020" name="Nat. Genet.">
        <title>Genomic diversifications of five Gossypium allopolyploid species and their impact on cotton improvement.</title>
        <authorList>
            <person name="Chen Z.J."/>
            <person name="Sreedasyam A."/>
            <person name="Ando A."/>
            <person name="Song Q."/>
            <person name="De Santiago L.M."/>
            <person name="Hulse-Kemp A.M."/>
            <person name="Ding M."/>
            <person name="Ye W."/>
            <person name="Kirkbride R.C."/>
            <person name="Jenkins J."/>
            <person name="Plott C."/>
            <person name="Lovell J."/>
            <person name="Lin Y.M."/>
            <person name="Vaughn R."/>
            <person name="Liu B."/>
            <person name="Simpson S."/>
            <person name="Scheffler B.E."/>
            <person name="Wen L."/>
            <person name="Saski C.A."/>
            <person name="Grover C.E."/>
            <person name="Hu G."/>
            <person name="Conover J.L."/>
            <person name="Carlson J.W."/>
            <person name="Shu S."/>
            <person name="Boston L.B."/>
            <person name="Williams M."/>
            <person name="Peterson D.G."/>
            <person name="McGee K."/>
            <person name="Jones D.C."/>
            <person name="Wendel J.F."/>
            <person name="Stelly D.M."/>
            <person name="Grimwood J."/>
            <person name="Schmutz J."/>
        </authorList>
    </citation>
    <scope>NUCLEOTIDE SEQUENCE [LARGE SCALE GENOMIC DNA]</scope>
    <source>
        <strain evidence="4">cv. 3-79</strain>
    </source>
</reference>
<dbReference type="InterPro" id="IPR055428">
    <property type="entry name" value="TRAPPC13_C"/>
</dbReference>
<dbReference type="InterPro" id="IPR055429">
    <property type="entry name" value="TRAPPC13_M"/>
</dbReference>
<dbReference type="OrthoDB" id="10250284at2759"/>
<dbReference type="AlphaFoldDB" id="A0A5J5U1N9"/>
<proteinExistence type="predicted"/>
<protein>
    <submittedName>
        <fullName evidence="3">Uncharacterized protein</fullName>
    </submittedName>
</protein>